<dbReference type="GO" id="GO:0016757">
    <property type="term" value="F:glycosyltransferase activity"/>
    <property type="evidence" value="ECO:0007669"/>
    <property type="project" value="UniProtKB-KW"/>
</dbReference>
<dbReference type="Pfam" id="PF00534">
    <property type="entry name" value="Glycos_transf_1"/>
    <property type="match status" value="1"/>
</dbReference>
<keyword evidence="6" id="KW-1185">Reference proteome</keyword>
<sequence>MSRTATGEPGVDVPVGTLRVLAATDLFEPAVGGLERAVATLGEALSDRGHVVRVATLSIPGLPGRDRSGALDVIRLAGWHETFGPLYQDRHRPFHPTIPDPTVVKGLVAQIDEFRPDVLHAHGWILHSAIAARRLRPDVRLVVTLHDYSLTCPKKNNTRAGASCGVGGPVRCVTCATGQYGLPRAAALTAGLRTGGRRPGDVDAFVPISRAVLEVSRAAIPAGAVVELIPSPVSDHALAPATGPRPAFVPDGPYLMFAGEASTHKGIDVLAEAHALLGHEPPLLICATRPSAAAPWNALNTTVVVQRDHPEIVAAWRSCAVAVVPSVWQEPLGLSALEAMACGAPTVGTLTGGLRTSIRDEVDGLLVPPADPRALARAIRRLLDDEPLARRLGESARQRARGYAAADVARAHEALYRRLLADG</sequence>
<feature type="domain" description="Glycosyl transferase family 1" evidence="3">
    <location>
        <begin position="250"/>
        <end position="399"/>
    </location>
</feature>
<comment type="caution">
    <text evidence="5">The sequence shown here is derived from an EMBL/GenBank/DDBJ whole genome shotgun (WGS) entry which is preliminary data.</text>
</comment>
<evidence type="ECO:0000313" key="5">
    <source>
        <dbReference type="EMBL" id="PTL54806.1"/>
    </source>
</evidence>
<dbReference type="AlphaFoldDB" id="A0A2T4UC72"/>
<dbReference type="CDD" id="cd03801">
    <property type="entry name" value="GT4_PimA-like"/>
    <property type="match status" value="1"/>
</dbReference>
<dbReference type="GO" id="GO:1901137">
    <property type="term" value="P:carbohydrate derivative biosynthetic process"/>
    <property type="evidence" value="ECO:0007669"/>
    <property type="project" value="UniProtKB-ARBA"/>
</dbReference>
<dbReference type="EMBL" id="PYYB01000004">
    <property type="protein sequence ID" value="PTL54806.1"/>
    <property type="molecule type" value="Genomic_DNA"/>
</dbReference>
<evidence type="ECO:0000256" key="1">
    <source>
        <dbReference type="ARBA" id="ARBA00022676"/>
    </source>
</evidence>
<dbReference type="PANTHER" id="PTHR45947:SF13">
    <property type="entry name" value="TRANSFERASE"/>
    <property type="match status" value="1"/>
</dbReference>
<keyword evidence="1" id="KW-0328">Glycosyltransferase</keyword>
<accession>A0A2T4UC72</accession>
<organism evidence="5 6">
    <name type="scientific">Paraconexibacter algicola</name>
    <dbReference type="NCBI Taxonomy" id="2133960"/>
    <lineage>
        <taxon>Bacteria</taxon>
        <taxon>Bacillati</taxon>
        <taxon>Actinomycetota</taxon>
        <taxon>Thermoleophilia</taxon>
        <taxon>Solirubrobacterales</taxon>
        <taxon>Paraconexibacteraceae</taxon>
        <taxon>Paraconexibacter</taxon>
    </lineage>
</organism>
<name>A0A2T4UC72_9ACTN</name>
<proteinExistence type="predicted"/>
<dbReference type="InterPro" id="IPR001296">
    <property type="entry name" value="Glyco_trans_1"/>
</dbReference>
<feature type="domain" description="Glycosyltransferase subfamily 4-like N-terminal" evidence="4">
    <location>
        <begin position="31"/>
        <end position="157"/>
    </location>
</feature>
<protein>
    <submittedName>
        <fullName evidence="5">Glycosyltransferase family 1 protein</fullName>
    </submittedName>
</protein>
<evidence type="ECO:0000259" key="3">
    <source>
        <dbReference type="Pfam" id="PF00534"/>
    </source>
</evidence>
<evidence type="ECO:0000256" key="2">
    <source>
        <dbReference type="ARBA" id="ARBA00022679"/>
    </source>
</evidence>
<dbReference type="Pfam" id="PF13439">
    <property type="entry name" value="Glyco_transf_4"/>
    <property type="match status" value="1"/>
</dbReference>
<dbReference type="Gene3D" id="3.40.50.2000">
    <property type="entry name" value="Glycogen Phosphorylase B"/>
    <property type="match status" value="2"/>
</dbReference>
<evidence type="ECO:0000259" key="4">
    <source>
        <dbReference type="Pfam" id="PF13439"/>
    </source>
</evidence>
<evidence type="ECO:0000313" key="6">
    <source>
        <dbReference type="Proteomes" id="UP000240739"/>
    </source>
</evidence>
<keyword evidence="2 5" id="KW-0808">Transferase</keyword>
<dbReference type="InterPro" id="IPR028098">
    <property type="entry name" value="Glyco_trans_4-like_N"/>
</dbReference>
<dbReference type="SUPFAM" id="SSF53756">
    <property type="entry name" value="UDP-Glycosyltransferase/glycogen phosphorylase"/>
    <property type="match status" value="1"/>
</dbReference>
<dbReference type="PANTHER" id="PTHR45947">
    <property type="entry name" value="SULFOQUINOVOSYL TRANSFERASE SQD2"/>
    <property type="match status" value="1"/>
</dbReference>
<dbReference type="InterPro" id="IPR050194">
    <property type="entry name" value="Glycosyltransferase_grp1"/>
</dbReference>
<reference evidence="5 6" key="1">
    <citation type="submission" date="2018-03" db="EMBL/GenBank/DDBJ databases">
        <title>Aquarubrobacter algicola gen. nov., sp. nov., a novel actinobacterium isolated from shallow eutrophic lake during the end of cyanobacterial harmful algal blooms.</title>
        <authorList>
            <person name="Chun S.J."/>
        </authorList>
    </citation>
    <scope>NUCLEOTIDE SEQUENCE [LARGE SCALE GENOMIC DNA]</scope>
    <source>
        <strain evidence="5 6">Seoho-28</strain>
    </source>
</reference>
<dbReference type="Proteomes" id="UP000240739">
    <property type="component" value="Unassembled WGS sequence"/>
</dbReference>
<gene>
    <name evidence="5" type="ORF">C7Y72_19655</name>
</gene>